<dbReference type="RefSeq" id="WP_358131714.1">
    <property type="nucleotide sequence ID" value="NZ_JBFALK010000004.1"/>
</dbReference>
<feature type="domain" description="ABC transmembrane type-1" evidence="8">
    <location>
        <begin position="90"/>
        <end position="305"/>
    </location>
</feature>
<feature type="transmembrane region" description="Helical" evidence="7">
    <location>
        <begin position="129"/>
        <end position="150"/>
    </location>
</feature>
<comment type="subcellular location">
    <subcellularLocation>
        <location evidence="1 7">Cell membrane</location>
        <topology evidence="1 7">Multi-pass membrane protein</topology>
    </subcellularLocation>
</comment>
<keyword evidence="2 7" id="KW-0813">Transport</keyword>
<organism evidence="9 10">
    <name type="scientific">Microtetraspora glauca</name>
    <dbReference type="NCBI Taxonomy" id="1996"/>
    <lineage>
        <taxon>Bacteria</taxon>
        <taxon>Bacillati</taxon>
        <taxon>Actinomycetota</taxon>
        <taxon>Actinomycetes</taxon>
        <taxon>Streptosporangiales</taxon>
        <taxon>Streptosporangiaceae</taxon>
        <taxon>Microtetraspora</taxon>
    </lineage>
</organism>
<feature type="transmembrane region" description="Helical" evidence="7">
    <location>
        <begin position="287"/>
        <end position="307"/>
    </location>
</feature>
<dbReference type="InterPro" id="IPR051393">
    <property type="entry name" value="ABC_transporter_permease"/>
</dbReference>
<keyword evidence="3" id="KW-1003">Cell membrane</keyword>
<feature type="transmembrane region" description="Helical" evidence="7">
    <location>
        <begin position="94"/>
        <end position="117"/>
    </location>
</feature>
<evidence type="ECO:0000259" key="8">
    <source>
        <dbReference type="PROSITE" id="PS50928"/>
    </source>
</evidence>
<dbReference type="Gene3D" id="1.10.3720.10">
    <property type="entry name" value="MetI-like"/>
    <property type="match status" value="1"/>
</dbReference>
<dbReference type="EMBL" id="JBFALK010000004">
    <property type="protein sequence ID" value="MEV0968872.1"/>
    <property type="molecule type" value="Genomic_DNA"/>
</dbReference>
<comment type="similarity">
    <text evidence="7">Belongs to the binding-protein-dependent transport system permease family.</text>
</comment>
<dbReference type="CDD" id="cd06261">
    <property type="entry name" value="TM_PBP2"/>
    <property type="match status" value="1"/>
</dbReference>
<dbReference type="PANTHER" id="PTHR30193">
    <property type="entry name" value="ABC TRANSPORTER PERMEASE PROTEIN"/>
    <property type="match status" value="1"/>
</dbReference>
<dbReference type="InterPro" id="IPR000515">
    <property type="entry name" value="MetI-like"/>
</dbReference>
<comment type="caution">
    <text evidence="9">The sequence shown here is derived from an EMBL/GenBank/DDBJ whole genome shotgun (WGS) entry which is preliminary data.</text>
</comment>
<evidence type="ECO:0000256" key="1">
    <source>
        <dbReference type="ARBA" id="ARBA00004651"/>
    </source>
</evidence>
<dbReference type="PROSITE" id="PS50928">
    <property type="entry name" value="ABC_TM1"/>
    <property type="match status" value="1"/>
</dbReference>
<protein>
    <submittedName>
        <fullName evidence="9">Sugar ABC transporter permease</fullName>
    </submittedName>
</protein>
<gene>
    <name evidence="9" type="ORF">AB0I59_09570</name>
</gene>
<keyword evidence="10" id="KW-1185">Reference proteome</keyword>
<dbReference type="PANTHER" id="PTHR30193:SF41">
    <property type="entry name" value="DIACETYLCHITOBIOSE UPTAKE SYSTEM PERMEASE PROTEIN NGCF"/>
    <property type="match status" value="1"/>
</dbReference>
<dbReference type="InterPro" id="IPR035906">
    <property type="entry name" value="MetI-like_sf"/>
</dbReference>
<reference evidence="9 10" key="1">
    <citation type="submission" date="2024-06" db="EMBL/GenBank/DDBJ databases">
        <title>The Natural Products Discovery Center: Release of the First 8490 Sequenced Strains for Exploring Actinobacteria Biosynthetic Diversity.</title>
        <authorList>
            <person name="Kalkreuter E."/>
            <person name="Kautsar S.A."/>
            <person name="Yang D."/>
            <person name="Bader C.D."/>
            <person name="Teijaro C.N."/>
            <person name="Fluegel L."/>
            <person name="Davis C.M."/>
            <person name="Simpson J.R."/>
            <person name="Lauterbach L."/>
            <person name="Steele A.D."/>
            <person name="Gui C."/>
            <person name="Meng S."/>
            <person name="Li G."/>
            <person name="Viehrig K."/>
            <person name="Ye F."/>
            <person name="Su P."/>
            <person name="Kiefer A.F."/>
            <person name="Nichols A."/>
            <person name="Cepeda A.J."/>
            <person name="Yan W."/>
            <person name="Fan B."/>
            <person name="Jiang Y."/>
            <person name="Adhikari A."/>
            <person name="Zheng C.-J."/>
            <person name="Schuster L."/>
            <person name="Cowan T.M."/>
            <person name="Smanski M.J."/>
            <person name="Chevrette M.G."/>
            <person name="De Carvalho L.P.S."/>
            <person name="Shen B."/>
        </authorList>
    </citation>
    <scope>NUCLEOTIDE SEQUENCE [LARGE SCALE GENOMIC DNA]</scope>
    <source>
        <strain evidence="9 10">NPDC050100</strain>
    </source>
</reference>
<sequence>MTVRTRSTTAVRATPGRRAGARGISRRAAAVAFLSPSMAVIGVFVTVPIALTFWISLHDWSMYTPLSEMSWRGLGNYQDLLASQEFFTALRNTVIYVLLVLVVTIPLALALGMLLYFPKNAGKGVARAALFSTYVVPTVAIAIVWGALYAPDYGPIAQAFDAVGLDAPAWLSDPGTALVSLVVFHVWQMIGYYTILVIAGLTQIPIDLYEAARIDGAGFWRQTVSVTLPLLRRTTTFIVLIAIINAIQVFDPVYILTQGGPAESTTVLSFAIQRSAFQYGLAGQASAMAFSLLLVLVAVAGVVLAAMRRRS</sequence>
<evidence type="ECO:0000313" key="10">
    <source>
        <dbReference type="Proteomes" id="UP001551675"/>
    </source>
</evidence>
<feature type="transmembrane region" description="Helical" evidence="7">
    <location>
        <begin position="230"/>
        <end position="250"/>
    </location>
</feature>
<evidence type="ECO:0000256" key="3">
    <source>
        <dbReference type="ARBA" id="ARBA00022475"/>
    </source>
</evidence>
<proteinExistence type="inferred from homology"/>
<evidence type="ECO:0000313" key="9">
    <source>
        <dbReference type="EMBL" id="MEV0968872.1"/>
    </source>
</evidence>
<evidence type="ECO:0000256" key="2">
    <source>
        <dbReference type="ARBA" id="ARBA00022448"/>
    </source>
</evidence>
<name>A0ABV3GBB7_MICGL</name>
<evidence type="ECO:0000256" key="6">
    <source>
        <dbReference type="ARBA" id="ARBA00023136"/>
    </source>
</evidence>
<keyword evidence="6 7" id="KW-0472">Membrane</keyword>
<keyword evidence="4 7" id="KW-0812">Transmembrane</keyword>
<evidence type="ECO:0000256" key="4">
    <source>
        <dbReference type="ARBA" id="ARBA00022692"/>
    </source>
</evidence>
<evidence type="ECO:0000256" key="5">
    <source>
        <dbReference type="ARBA" id="ARBA00022989"/>
    </source>
</evidence>
<feature type="transmembrane region" description="Helical" evidence="7">
    <location>
        <begin position="28"/>
        <end position="55"/>
    </location>
</feature>
<dbReference type="Proteomes" id="UP001551675">
    <property type="component" value="Unassembled WGS sequence"/>
</dbReference>
<dbReference type="SUPFAM" id="SSF161098">
    <property type="entry name" value="MetI-like"/>
    <property type="match status" value="1"/>
</dbReference>
<evidence type="ECO:0000256" key="7">
    <source>
        <dbReference type="RuleBase" id="RU363032"/>
    </source>
</evidence>
<keyword evidence="5 7" id="KW-1133">Transmembrane helix</keyword>
<dbReference type="Pfam" id="PF00528">
    <property type="entry name" value="BPD_transp_1"/>
    <property type="match status" value="1"/>
</dbReference>
<accession>A0ABV3GBB7</accession>